<organism evidence="1 2">
    <name type="scientific">Caballeronia temeraria</name>
    <dbReference type="NCBI Taxonomy" id="1777137"/>
    <lineage>
        <taxon>Bacteria</taxon>
        <taxon>Pseudomonadati</taxon>
        <taxon>Pseudomonadota</taxon>
        <taxon>Betaproteobacteria</taxon>
        <taxon>Burkholderiales</taxon>
        <taxon>Burkholderiaceae</taxon>
        <taxon>Caballeronia</taxon>
    </lineage>
</organism>
<proteinExistence type="predicted"/>
<protein>
    <submittedName>
        <fullName evidence="1">Uncharacterized protein</fullName>
    </submittedName>
</protein>
<dbReference type="EMBL" id="FCOI02000009">
    <property type="protein sequence ID" value="SAK62557.1"/>
    <property type="molecule type" value="Genomic_DNA"/>
</dbReference>
<evidence type="ECO:0000313" key="1">
    <source>
        <dbReference type="EMBL" id="SAK62557.1"/>
    </source>
</evidence>
<accession>A0A158AZW2</accession>
<sequence>MTTVSLRNDPKPDHWHTLTLPLENPANGMPLQKAAASAAAEEAMKLNPCDRDDSRIGRALVWLTLGTDCRCCIGTRIVVASIIGLAVGAALGRLL</sequence>
<reference evidence="2" key="1">
    <citation type="submission" date="2016-01" db="EMBL/GenBank/DDBJ databases">
        <authorList>
            <person name="Peeters Charlotte."/>
        </authorList>
    </citation>
    <scope>NUCLEOTIDE SEQUENCE [LARGE SCALE GENOMIC DNA]</scope>
</reference>
<gene>
    <name evidence="1" type="ORF">AWB76_03268</name>
</gene>
<dbReference type="AlphaFoldDB" id="A0A158AZW2"/>
<keyword evidence="2" id="KW-1185">Reference proteome</keyword>
<evidence type="ECO:0000313" key="2">
    <source>
        <dbReference type="Proteomes" id="UP000054624"/>
    </source>
</evidence>
<dbReference type="Proteomes" id="UP000054624">
    <property type="component" value="Unassembled WGS sequence"/>
</dbReference>
<name>A0A158AZW2_9BURK</name>
<dbReference type="STRING" id="1777137.AWB76_03268"/>